<reference evidence="2 3" key="1">
    <citation type="submission" date="2018-08" db="EMBL/GenBank/DDBJ databases">
        <title>Genomic Encyclopedia of Type Strains, Phase IV (KMG-IV): sequencing the most valuable type-strain genomes for metagenomic binning, comparative biology and taxonomic classification.</title>
        <authorList>
            <person name="Goeker M."/>
        </authorList>
    </citation>
    <scope>NUCLEOTIDE SEQUENCE [LARGE SCALE GENOMIC DNA]</scope>
    <source>
        <strain evidence="2 3">DSM 17274</strain>
    </source>
</reference>
<organism evidence="2 3">
    <name type="scientific">Jeotgalicoccus halotolerans</name>
    <dbReference type="NCBI Taxonomy" id="157227"/>
    <lineage>
        <taxon>Bacteria</taxon>
        <taxon>Bacillati</taxon>
        <taxon>Bacillota</taxon>
        <taxon>Bacilli</taxon>
        <taxon>Bacillales</taxon>
        <taxon>Staphylococcaceae</taxon>
        <taxon>Jeotgalicoccus</taxon>
    </lineage>
</organism>
<comment type="caution">
    <text evidence="2">The sequence shown here is derived from an EMBL/GenBank/DDBJ whole genome shotgun (WGS) entry which is preliminary data.</text>
</comment>
<dbReference type="RefSeq" id="WP_115884545.1">
    <property type="nucleotide sequence ID" value="NZ_CBCSHX010000001.1"/>
</dbReference>
<dbReference type="PROSITE" id="PS50965">
    <property type="entry name" value="NERD"/>
    <property type="match status" value="1"/>
</dbReference>
<dbReference type="AlphaFoldDB" id="A0A3E0B1K0"/>
<feature type="domain" description="NERD" evidence="1">
    <location>
        <begin position="37"/>
        <end position="145"/>
    </location>
</feature>
<evidence type="ECO:0000313" key="3">
    <source>
        <dbReference type="Proteomes" id="UP000257076"/>
    </source>
</evidence>
<proteinExistence type="predicted"/>
<dbReference type="Proteomes" id="UP000257076">
    <property type="component" value="Unassembled WGS sequence"/>
</dbReference>
<dbReference type="InterPro" id="IPR011528">
    <property type="entry name" value="NERD"/>
</dbReference>
<dbReference type="EMBL" id="QUMW01000009">
    <property type="protein sequence ID" value="REG25841.1"/>
    <property type="molecule type" value="Genomic_DNA"/>
</dbReference>
<gene>
    <name evidence="2" type="ORF">DFR63_0888</name>
</gene>
<dbReference type="Pfam" id="PF08378">
    <property type="entry name" value="NERD"/>
    <property type="match status" value="1"/>
</dbReference>
<keyword evidence="3" id="KW-1185">Reference proteome</keyword>
<dbReference type="OrthoDB" id="2418082at2"/>
<sequence length="325" mass="38071">MFLNPRLKSHDLLFYDALEKRSELTKQENRRHAATLKGFEGECLYDEIFNDVGHGDVLVYRDLYIKIGESVTQYDALVIDDEGIAVNEIKNYTGDYKVEGGDWYRAGRRISEDPVAQLNRAVGKLIGLRNAANSSFRVSGKLIFPSDDFYLHTDDNSLWSKIVVRSDLRRYFRQFRGGKIGNKSQFIVRLLSEHIAENPYFKSDVDETRLRKGVYCEQCSSYNLLKTRFHFTCTECQSKMTNETLLLRALSDYKYLFYGKPMTRVSFMNFIGHSLTFKVVYRILLKHCYVDRKGKKTTYTFKYRNFEEAISKAELYFKYKDHLKG</sequence>
<evidence type="ECO:0000259" key="1">
    <source>
        <dbReference type="PROSITE" id="PS50965"/>
    </source>
</evidence>
<protein>
    <submittedName>
        <fullName evidence="2">Nuclease-like protein</fullName>
    </submittedName>
</protein>
<evidence type="ECO:0000313" key="2">
    <source>
        <dbReference type="EMBL" id="REG25841.1"/>
    </source>
</evidence>
<name>A0A3E0B1K0_9STAP</name>
<accession>A0A3E0B1K0</accession>